<dbReference type="Gene3D" id="2.60.120.260">
    <property type="entry name" value="Galactose-binding domain-like"/>
    <property type="match status" value="2"/>
</dbReference>
<proteinExistence type="predicted"/>
<evidence type="ECO:0000259" key="4">
    <source>
        <dbReference type="Pfam" id="PF05592"/>
    </source>
</evidence>
<dbReference type="SUPFAM" id="SSF48208">
    <property type="entry name" value="Six-hairpin glycosidases"/>
    <property type="match status" value="1"/>
</dbReference>
<evidence type="ECO:0000259" key="6">
    <source>
        <dbReference type="Pfam" id="PF17389"/>
    </source>
</evidence>
<dbReference type="InterPro" id="IPR035396">
    <property type="entry name" value="Bac_rhamnosid6H"/>
</dbReference>
<dbReference type="InterPro" id="IPR016007">
    <property type="entry name" value="Alpha_rhamnosid"/>
</dbReference>
<feature type="domain" description="Bacterial alpha-L-rhamnosidase N-terminal" evidence="5">
    <location>
        <begin position="154"/>
        <end position="323"/>
    </location>
</feature>
<dbReference type="EC" id="3.2.1.40" evidence="2"/>
<dbReference type="Pfam" id="PF17390">
    <property type="entry name" value="Bac_rhamnosid_C"/>
    <property type="match status" value="1"/>
</dbReference>
<dbReference type="InterPro" id="IPR012341">
    <property type="entry name" value="6hp_glycosidase-like_sf"/>
</dbReference>
<dbReference type="Gene3D" id="1.50.10.10">
    <property type="match status" value="1"/>
</dbReference>
<feature type="domain" description="Alpha-L-rhamnosidase C-terminal" evidence="7">
    <location>
        <begin position="784"/>
        <end position="856"/>
    </location>
</feature>
<dbReference type="Pfam" id="PF08531">
    <property type="entry name" value="Bac_rhamnosid_N"/>
    <property type="match status" value="1"/>
</dbReference>
<dbReference type="InterPro" id="IPR008902">
    <property type="entry name" value="Rhamnosid_concanavalin"/>
</dbReference>
<evidence type="ECO:0000256" key="1">
    <source>
        <dbReference type="ARBA" id="ARBA00001445"/>
    </source>
</evidence>
<dbReference type="PIRSF" id="PIRSF010631">
    <property type="entry name" value="A-rhamnsds"/>
    <property type="match status" value="1"/>
</dbReference>
<dbReference type="Gene3D" id="2.60.40.10">
    <property type="entry name" value="Immunoglobulins"/>
    <property type="match status" value="1"/>
</dbReference>
<dbReference type="InterPro" id="IPR008928">
    <property type="entry name" value="6-hairpin_glycosidase_sf"/>
</dbReference>
<dbReference type="Proteomes" id="UP001595526">
    <property type="component" value="Unassembled WGS sequence"/>
</dbReference>
<dbReference type="EMBL" id="JBHRTA010000038">
    <property type="protein sequence ID" value="MFC3198854.1"/>
    <property type="molecule type" value="Genomic_DNA"/>
</dbReference>
<reference evidence="9" key="1">
    <citation type="journal article" date="2019" name="Int. J. Syst. Evol. Microbiol.">
        <title>The Global Catalogue of Microorganisms (GCM) 10K type strain sequencing project: providing services to taxonomists for standard genome sequencing and annotation.</title>
        <authorList>
            <consortium name="The Broad Institute Genomics Platform"/>
            <consortium name="The Broad Institute Genome Sequencing Center for Infectious Disease"/>
            <person name="Wu L."/>
            <person name="Ma J."/>
        </authorList>
    </citation>
    <scope>NUCLEOTIDE SEQUENCE [LARGE SCALE GENOMIC DNA]</scope>
    <source>
        <strain evidence="9">KCTC 52416</strain>
    </source>
</reference>
<accession>A0ABV7JPX2</accession>
<sequence length="885" mass="98659">MQATAQNLAVYDLTCEYKTNPLGMDKVQPRLSWKIRSTQNDVVQTAYEIRVGTQSNRWTASAAVWQSGKVAGDRSILVPYAGDALQSAKRYYWQVRVWDNHGNVSPWSEVNWWEMGLLNTGDWKAQWISHPADTLPVSGPAPMFRKTFSAPGPVKQARLYITSQGLYEAQLNGQQIGEAYFTPGWTSYHSQLQYQVYDVTNLIKRGDNALGVTLGDGWFRGNLMVAGRNLYGKTLALLAQLEVTYSDGRVERVVTDGSWKASLDGPIRVSDIYNGETYDARKVLHDWVSPSFDDRIWDAVSVSPSPRYDHLVISAAPPVTIHERIKPIALITTPKGEKVLDFGQNLVGRVSFSATGAPGDSLVIHHAEVLDKDGNFYTENLRAAKQQITYIFNGAGEEAYAPHFTFQGFRYIKLGGNADLIDTTNIVAEVLHSATKPTGTFETSNPLLNQLQHNIVWGQKGNFLDVPTDCPQRDERLGWTGDAQAFFSTAAFNMDVSGFFVKWLKDLKAEQYNSGAVPHVIPNVWKSEDGGSAGWSDVATIIPWEFYVVYGDTTILADQYESMVRWVGFMEAKSTDDLWNTGFHFGDWLFFRPDDDTDGRSAITDKYLIAQAFFAHSTQLLINAASVLGRTDDVAKYESLLKRIKAAFLREYVTPSGRLVSGTQTAYVLALHFDMLPEDLREQAARRLADNIASYGNHLTTGFLGTPYLCHVLSRFGYDDIAFTLLMRERYPSWLYPVTQGATTIWERWDGQKPNGTFQNAGMNSFNHYAYGAIGDWMYKHIGGIQPIADKPGYREFVLSPKIGGGLTSAKTSLESPYGAIRSEWMLEGDRVKLAVEVPVNTKATIVFNAARGGSIRDARGETVASGLQIGSGRYEFEYLVDSTK</sequence>
<gene>
    <name evidence="8" type="ORF">ACFOET_14625</name>
</gene>
<dbReference type="PANTHER" id="PTHR33307:SF6">
    <property type="entry name" value="ALPHA-RHAMNOSIDASE (EUROFUNG)-RELATED"/>
    <property type="match status" value="1"/>
</dbReference>
<evidence type="ECO:0000313" key="9">
    <source>
        <dbReference type="Proteomes" id="UP001595526"/>
    </source>
</evidence>
<protein>
    <recommendedName>
        <fullName evidence="2">alpha-L-rhamnosidase</fullName>
        <ecNumber evidence="2">3.2.1.40</ecNumber>
    </recommendedName>
</protein>
<keyword evidence="9" id="KW-1185">Reference proteome</keyword>
<dbReference type="InterPro" id="IPR035398">
    <property type="entry name" value="Bac_rhamnosid_C"/>
</dbReference>
<evidence type="ECO:0000256" key="3">
    <source>
        <dbReference type="ARBA" id="ARBA00022801"/>
    </source>
</evidence>
<comment type="caution">
    <text evidence="8">The sequence shown here is derived from an EMBL/GenBank/DDBJ whole genome shotgun (WGS) entry which is preliminary data.</text>
</comment>
<feature type="domain" description="Alpha-L-rhamnosidase six-hairpin glycosidase" evidence="6">
    <location>
        <begin position="438"/>
        <end position="782"/>
    </location>
</feature>
<dbReference type="Gene3D" id="2.60.420.10">
    <property type="entry name" value="Maltose phosphorylase, domain 3"/>
    <property type="match status" value="1"/>
</dbReference>
<evidence type="ECO:0000259" key="5">
    <source>
        <dbReference type="Pfam" id="PF08531"/>
    </source>
</evidence>
<comment type="catalytic activity">
    <reaction evidence="1">
        <text>Hydrolysis of terminal non-reducing alpha-L-rhamnose residues in alpha-L-rhamnosides.</text>
        <dbReference type="EC" id="3.2.1.40"/>
    </reaction>
</comment>
<dbReference type="GO" id="GO:0016787">
    <property type="term" value="F:hydrolase activity"/>
    <property type="evidence" value="ECO:0007669"/>
    <property type="project" value="UniProtKB-KW"/>
</dbReference>
<name>A0ABV7JPX2_9SPHI</name>
<organism evidence="8 9">
    <name type="scientific">Parapedobacter deserti</name>
    <dbReference type="NCBI Taxonomy" id="1912957"/>
    <lineage>
        <taxon>Bacteria</taxon>
        <taxon>Pseudomonadati</taxon>
        <taxon>Bacteroidota</taxon>
        <taxon>Sphingobacteriia</taxon>
        <taxon>Sphingobacteriales</taxon>
        <taxon>Sphingobacteriaceae</taxon>
        <taxon>Parapedobacter</taxon>
    </lineage>
</organism>
<dbReference type="InterPro" id="IPR013783">
    <property type="entry name" value="Ig-like_fold"/>
</dbReference>
<keyword evidence="3 8" id="KW-0378">Hydrolase</keyword>
<dbReference type="InterPro" id="IPR013737">
    <property type="entry name" value="Bac_rhamnosid_N"/>
</dbReference>
<dbReference type="PANTHER" id="PTHR33307">
    <property type="entry name" value="ALPHA-RHAMNOSIDASE (EUROFUNG)"/>
    <property type="match status" value="1"/>
</dbReference>
<evidence type="ECO:0000256" key="2">
    <source>
        <dbReference type="ARBA" id="ARBA00012652"/>
    </source>
</evidence>
<evidence type="ECO:0000259" key="7">
    <source>
        <dbReference type="Pfam" id="PF17390"/>
    </source>
</evidence>
<dbReference type="Pfam" id="PF05592">
    <property type="entry name" value="Bac_rhamnosid"/>
    <property type="match status" value="1"/>
</dbReference>
<dbReference type="Pfam" id="PF17389">
    <property type="entry name" value="Bac_rhamnosid6H"/>
    <property type="match status" value="1"/>
</dbReference>
<evidence type="ECO:0000313" key="8">
    <source>
        <dbReference type="EMBL" id="MFC3198854.1"/>
    </source>
</evidence>
<feature type="domain" description="Alpha-L-rhamnosidase concanavalin-like" evidence="4">
    <location>
        <begin position="332"/>
        <end position="432"/>
    </location>
</feature>
<dbReference type="Pfam" id="PF25788">
    <property type="entry name" value="Ig_Rha78A_N"/>
    <property type="match status" value="1"/>
</dbReference>